<protein>
    <recommendedName>
        <fullName evidence="3">Phage protein U</fullName>
    </recommendedName>
</protein>
<accession>A0A1G6EJF3</accession>
<evidence type="ECO:0008006" key="3">
    <source>
        <dbReference type="Google" id="ProtNLM"/>
    </source>
</evidence>
<name>A0A1G6EJF3_9HYPH</name>
<dbReference type="Pfam" id="PF06995">
    <property type="entry name" value="Phage_P2_GpU"/>
    <property type="match status" value="1"/>
</dbReference>
<sequence>MLMTLGPIQFEVYPFNATDYAHGHESAFAEKPVLGARPPLEWVGEGAETWSLHARLFPHKFGGLGDLSKLHQARASGRPQYLMRGDGALMGWVVIERVTEHASYLDAKGIGRVIDVDIAVRRCSGPANGAYFAILSGLFP</sequence>
<keyword evidence="2" id="KW-1185">Reference proteome</keyword>
<dbReference type="STRING" id="665467.SAMN02982931_04570"/>
<dbReference type="OrthoDB" id="7678146at2"/>
<dbReference type="RefSeq" id="WP_090880791.1">
    <property type="nucleotide sequence ID" value="NZ_FMXQ01000013.1"/>
</dbReference>
<reference evidence="1 2" key="1">
    <citation type="submission" date="2016-10" db="EMBL/GenBank/DDBJ databases">
        <authorList>
            <person name="de Groot N.N."/>
        </authorList>
    </citation>
    <scope>NUCLEOTIDE SEQUENCE [LARGE SCALE GENOMIC DNA]</scope>
    <source>
        <strain evidence="1 2">ATCC 35022</strain>
    </source>
</reference>
<gene>
    <name evidence="1" type="ORF">SAMN02982931_04570</name>
</gene>
<dbReference type="Proteomes" id="UP000199071">
    <property type="component" value="Unassembled WGS sequence"/>
</dbReference>
<evidence type="ECO:0000313" key="2">
    <source>
        <dbReference type="Proteomes" id="UP000199071"/>
    </source>
</evidence>
<dbReference type="EMBL" id="FMXQ01000013">
    <property type="protein sequence ID" value="SDB57500.1"/>
    <property type="molecule type" value="Genomic_DNA"/>
</dbReference>
<dbReference type="AlphaFoldDB" id="A0A1G6EJF3"/>
<evidence type="ECO:0000313" key="1">
    <source>
        <dbReference type="EMBL" id="SDB57500.1"/>
    </source>
</evidence>
<proteinExistence type="predicted"/>
<organism evidence="1 2">
    <name type="scientific">Bauldia litoralis</name>
    <dbReference type="NCBI Taxonomy" id="665467"/>
    <lineage>
        <taxon>Bacteria</taxon>
        <taxon>Pseudomonadati</taxon>
        <taxon>Pseudomonadota</taxon>
        <taxon>Alphaproteobacteria</taxon>
        <taxon>Hyphomicrobiales</taxon>
        <taxon>Kaistiaceae</taxon>
        <taxon>Bauldia</taxon>
    </lineage>
</organism>
<dbReference type="InterPro" id="IPR009734">
    <property type="entry name" value="Myoviridae_GpU"/>
</dbReference>